<proteinExistence type="predicted"/>
<feature type="compositionally biased region" description="Gly residues" evidence="1">
    <location>
        <begin position="53"/>
        <end position="62"/>
    </location>
</feature>
<feature type="compositionally biased region" description="Pro residues" evidence="1">
    <location>
        <begin position="29"/>
        <end position="46"/>
    </location>
</feature>
<evidence type="ECO:0000256" key="1">
    <source>
        <dbReference type="SAM" id="MobiDB-lite"/>
    </source>
</evidence>
<dbReference type="Proteomes" id="UP000008022">
    <property type="component" value="Unassembled WGS sequence"/>
</dbReference>
<evidence type="ECO:0000313" key="2">
    <source>
        <dbReference type="EnsemblPlants" id="ORUFI02G40280.1"/>
    </source>
</evidence>
<dbReference type="EnsemblPlants" id="ORUFI02G40280.1">
    <property type="protein sequence ID" value="ORUFI02G40280.1"/>
    <property type="gene ID" value="ORUFI02G40280"/>
</dbReference>
<sequence length="99" mass="9631">MNSGSLGQISKAVACLGRCCGNPRETKIPPIPNQPSQSPPTHPVGPVPTFVAGGVGSGGGGSGRALGSGGVGALKEEAAASAVAVLGAEEWSYARSSRC</sequence>
<feature type="region of interest" description="Disordered" evidence="1">
    <location>
        <begin position="26"/>
        <end position="62"/>
    </location>
</feature>
<dbReference type="Gramene" id="ORUFI02G40280.1">
    <property type="protein sequence ID" value="ORUFI02G40280.1"/>
    <property type="gene ID" value="ORUFI02G40280"/>
</dbReference>
<name>A0A0E0NNE6_ORYRU</name>
<dbReference type="AlphaFoldDB" id="A0A0E0NNE6"/>
<evidence type="ECO:0000313" key="3">
    <source>
        <dbReference type="Proteomes" id="UP000008022"/>
    </source>
</evidence>
<dbReference type="HOGENOM" id="CLU_2324440_0_0_1"/>
<keyword evidence="3" id="KW-1185">Reference proteome</keyword>
<protein>
    <submittedName>
        <fullName evidence="2">Uncharacterized protein</fullName>
    </submittedName>
</protein>
<accession>A0A0E0NNE6</accession>
<reference evidence="3" key="1">
    <citation type="submission" date="2013-06" db="EMBL/GenBank/DDBJ databases">
        <authorList>
            <person name="Zhao Q."/>
        </authorList>
    </citation>
    <scope>NUCLEOTIDE SEQUENCE</scope>
    <source>
        <strain evidence="3">cv. W1943</strain>
    </source>
</reference>
<reference evidence="2" key="2">
    <citation type="submission" date="2015-06" db="UniProtKB">
        <authorList>
            <consortium name="EnsemblPlants"/>
        </authorList>
    </citation>
    <scope>IDENTIFICATION</scope>
</reference>
<organism evidence="2 3">
    <name type="scientific">Oryza rufipogon</name>
    <name type="common">Brownbeard rice</name>
    <name type="synonym">Asian wild rice</name>
    <dbReference type="NCBI Taxonomy" id="4529"/>
    <lineage>
        <taxon>Eukaryota</taxon>
        <taxon>Viridiplantae</taxon>
        <taxon>Streptophyta</taxon>
        <taxon>Embryophyta</taxon>
        <taxon>Tracheophyta</taxon>
        <taxon>Spermatophyta</taxon>
        <taxon>Magnoliopsida</taxon>
        <taxon>Liliopsida</taxon>
        <taxon>Poales</taxon>
        <taxon>Poaceae</taxon>
        <taxon>BOP clade</taxon>
        <taxon>Oryzoideae</taxon>
        <taxon>Oryzeae</taxon>
        <taxon>Oryzinae</taxon>
        <taxon>Oryza</taxon>
    </lineage>
</organism>